<proteinExistence type="predicted"/>
<dbReference type="RefSeq" id="WP_173197790.1">
    <property type="nucleotide sequence ID" value="NZ_JABFCX010000002.1"/>
</dbReference>
<dbReference type="AlphaFoldDB" id="A0A7Y3RKX3"/>
<keyword evidence="2" id="KW-1185">Reference proteome</keyword>
<accession>A0A7Y3RKX3</accession>
<organism evidence="1 2">
    <name type="scientific">Parvularcula mediterranea</name>
    <dbReference type="NCBI Taxonomy" id="2732508"/>
    <lineage>
        <taxon>Bacteria</taxon>
        <taxon>Pseudomonadati</taxon>
        <taxon>Pseudomonadota</taxon>
        <taxon>Alphaproteobacteria</taxon>
        <taxon>Parvularculales</taxon>
        <taxon>Parvularculaceae</taxon>
        <taxon>Parvularcula</taxon>
    </lineage>
</organism>
<name>A0A7Y3RKX3_9PROT</name>
<reference evidence="1 2" key="1">
    <citation type="submission" date="2020-05" db="EMBL/GenBank/DDBJ databases">
        <title>Parvularcula mediterraneae sp. nov., isolated from polypropylene straw from shallow seawater of the seashore of Laganas in Zakynthos island, Greece.</title>
        <authorList>
            <person name="Szabo I."/>
            <person name="Al-Omari J."/>
            <person name="Rado J."/>
            <person name="Szerdahelyi G.S."/>
        </authorList>
    </citation>
    <scope>NUCLEOTIDE SEQUENCE [LARGE SCALE GENOMIC DNA]</scope>
    <source>
        <strain evidence="1 2">ZS-1/3</strain>
    </source>
</reference>
<evidence type="ECO:0000313" key="2">
    <source>
        <dbReference type="Proteomes" id="UP000536835"/>
    </source>
</evidence>
<comment type="caution">
    <text evidence="1">The sequence shown here is derived from an EMBL/GenBank/DDBJ whole genome shotgun (WGS) entry which is preliminary data.</text>
</comment>
<dbReference type="InterPro" id="IPR021252">
    <property type="entry name" value="DUF2794"/>
</dbReference>
<sequence length="110" mass="12841">MRETQGQARRAPTVHFDRRELDRLLQLYGFFVASGDWKDYAIDDLPDRAVFSVFRRAAEMPLYRIEKNPKLRGRQGQWSVVSMGGQILKRGQELENVLKVFDSKKLKLVT</sequence>
<protein>
    <submittedName>
        <fullName evidence="1">DUF2794 domain-containing protein</fullName>
    </submittedName>
</protein>
<evidence type="ECO:0000313" key="1">
    <source>
        <dbReference type="EMBL" id="NNU15946.1"/>
    </source>
</evidence>
<dbReference type="Proteomes" id="UP000536835">
    <property type="component" value="Unassembled WGS sequence"/>
</dbReference>
<gene>
    <name evidence="1" type="ORF">HK107_06370</name>
</gene>
<dbReference type="EMBL" id="JABFCX010000002">
    <property type="protein sequence ID" value="NNU15946.1"/>
    <property type="molecule type" value="Genomic_DNA"/>
</dbReference>
<dbReference type="Pfam" id="PF10984">
    <property type="entry name" value="DUF2794"/>
    <property type="match status" value="1"/>
</dbReference>